<evidence type="ECO:0000259" key="2">
    <source>
        <dbReference type="PROSITE" id="PS50102"/>
    </source>
</evidence>
<gene>
    <name evidence="3" type="ORF">SHERM_01918</name>
</gene>
<sequence>MLLENSQIYDQNTISTTIHSSDISPARHPPSVQGLKMGSSSSEAEYNAFLKKVQRTIYVDNLSPQVTEMVMRAAFEQFGEVVSIQFIQNYFEPKNMPVAALVEMESPKQAQAIVGQMENYPFMVLGMPRPISIQEKPLDVCTYLAEAYLQEELQCRSICKAKGEPQSAICNSKR</sequence>
<dbReference type="GO" id="GO:0003723">
    <property type="term" value="F:RNA binding"/>
    <property type="evidence" value="ECO:0007669"/>
    <property type="project" value="UniProtKB-UniRule"/>
</dbReference>
<dbReference type="InterPro" id="IPR053316">
    <property type="entry name" value="Epigenetic_reg_gene_expr"/>
</dbReference>
<dbReference type="SUPFAM" id="SSF54928">
    <property type="entry name" value="RNA-binding domain, RBD"/>
    <property type="match status" value="1"/>
</dbReference>
<accession>A0A9N7NAZ8</accession>
<dbReference type="PANTHER" id="PTHR36309">
    <property type="entry name" value="RNA-BINDING (RRM/RBD/RNP MOTIFS) FAMILY PROTEIN"/>
    <property type="match status" value="1"/>
</dbReference>
<name>A0A9N7NAZ8_STRHE</name>
<dbReference type="AlphaFoldDB" id="A0A9N7NAZ8"/>
<keyword evidence="1" id="KW-0694">RNA-binding</keyword>
<proteinExistence type="predicted"/>
<dbReference type="Proteomes" id="UP001153555">
    <property type="component" value="Unassembled WGS sequence"/>
</dbReference>
<evidence type="ECO:0000256" key="1">
    <source>
        <dbReference type="PROSITE-ProRule" id="PRU00176"/>
    </source>
</evidence>
<evidence type="ECO:0000313" key="3">
    <source>
        <dbReference type="EMBL" id="CAA0826722.1"/>
    </source>
</evidence>
<dbReference type="SMART" id="SM00360">
    <property type="entry name" value="RRM"/>
    <property type="match status" value="1"/>
</dbReference>
<keyword evidence="4" id="KW-1185">Reference proteome</keyword>
<protein>
    <submittedName>
        <fullName evidence="3">RNA-binding (RRM/RBD/RNP motifs) family protein</fullName>
    </submittedName>
</protein>
<feature type="domain" description="RRM" evidence="2">
    <location>
        <begin position="55"/>
        <end position="138"/>
    </location>
</feature>
<dbReference type="PROSITE" id="PS50102">
    <property type="entry name" value="RRM"/>
    <property type="match status" value="1"/>
</dbReference>
<dbReference type="Gene3D" id="3.30.70.330">
    <property type="match status" value="1"/>
</dbReference>
<dbReference type="InterPro" id="IPR000504">
    <property type="entry name" value="RRM_dom"/>
</dbReference>
<dbReference type="Pfam" id="PF00076">
    <property type="entry name" value="RRM_1"/>
    <property type="match status" value="1"/>
</dbReference>
<dbReference type="EMBL" id="CACSLK010027624">
    <property type="protein sequence ID" value="CAA0826722.1"/>
    <property type="molecule type" value="Genomic_DNA"/>
</dbReference>
<dbReference type="InterPro" id="IPR035979">
    <property type="entry name" value="RBD_domain_sf"/>
</dbReference>
<dbReference type="OrthoDB" id="1913496at2759"/>
<organism evidence="3 4">
    <name type="scientific">Striga hermonthica</name>
    <name type="common">Purple witchweed</name>
    <name type="synonym">Buchnera hermonthica</name>
    <dbReference type="NCBI Taxonomy" id="68872"/>
    <lineage>
        <taxon>Eukaryota</taxon>
        <taxon>Viridiplantae</taxon>
        <taxon>Streptophyta</taxon>
        <taxon>Embryophyta</taxon>
        <taxon>Tracheophyta</taxon>
        <taxon>Spermatophyta</taxon>
        <taxon>Magnoliopsida</taxon>
        <taxon>eudicotyledons</taxon>
        <taxon>Gunneridae</taxon>
        <taxon>Pentapetalae</taxon>
        <taxon>asterids</taxon>
        <taxon>lamiids</taxon>
        <taxon>Lamiales</taxon>
        <taxon>Orobanchaceae</taxon>
        <taxon>Buchnereae</taxon>
        <taxon>Striga</taxon>
    </lineage>
</organism>
<dbReference type="CDD" id="cd00590">
    <property type="entry name" value="RRM_SF"/>
    <property type="match status" value="1"/>
</dbReference>
<dbReference type="PANTHER" id="PTHR36309:SF1">
    <property type="entry name" value="RNA-BINDING (RRM_RBD_RNP MOTIFS) FAMILY PROTEIN"/>
    <property type="match status" value="1"/>
</dbReference>
<evidence type="ECO:0000313" key="4">
    <source>
        <dbReference type="Proteomes" id="UP001153555"/>
    </source>
</evidence>
<dbReference type="InterPro" id="IPR012677">
    <property type="entry name" value="Nucleotide-bd_a/b_plait_sf"/>
</dbReference>
<comment type="caution">
    <text evidence="3">The sequence shown here is derived from an EMBL/GenBank/DDBJ whole genome shotgun (WGS) entry which is preliminary data.</text>
</comment>
<reference evidence="3" key="1">
    <citation type="submission" date="2019-12" db="EMBL/GenBank/DDBJ databases">
        <authorList>
            <person name="Scholes J."/>
        </authorList>
    </citation>
    <scope>NUCLEOTIDE SEQUENCE</scope>
</reference>